<evidence type="ECO:0000256" key="3">
    <source>
        <dbReference type="ARBA" id="ARBA00022670"/>
    </source>
</evidence>
<dbReference type="InterPro" id="IPR001915">
    <property type="entry name" value="Peptidase_M48"/>
</dbReference>
<dbReference type="GO" id="GO:0071586">
    <property type="term" value="P:CAAX-box protein processing"/>
    <property type="evidence" value="ECO:0007669"/>
    <property type="project" value="InterPro"/>
</dbReference>
<dbReference type="Pfam" id="PF01435">
    <property type="entry name" value="Peptidase_M48"/>
    <property type="match status" value="1"/>
</dbReference>
<feature type="transmembrane region" description="Helical" evidence="12">
    <location>
        <begin position="61"/>
        <end position="80"/>
    </location>
</feature>
<evidence type="ECO:0000256" key="1">
    <source>
        <dbReference type="ARBA" id="ARBA00001947"/>
    </source>
</evidence>
<evidence type="ECO:0000259" key="14">
    <source>
        <dbReference type="Pfam" id="PF16491"/>
    </source>
</evidence>
<keyword evidence="10" id="KW-0482">Metalloprotease</keyword>
<dbReference type="GO" id="GO:0005789">
    <property type="term" value="C:endoplasmic reticulum membrane"/>
    <property type="evidence" value="ECO:0007669"/>
    <property type="project" value="UniProtKB-SubCell"/>
</dbReference>
<protein>
    <recommendedName>
        <fullName evidence="16">Peptidase M48 domain-containing protein</fullName>
    </recommendedName>
</protein>
<feature type="transmembrane region" description="Helical" evidence="12">
    <location>
        <begin position="177"/>
        <end position="200"/>
    </location>
</feature>
<comment type="cofactor">
    <cofactor evidence="1">
        <name>Zn(2+)</name>
        <dbReference type="ChEBI" id="CHEBI:29105"/>
    </cofactor>
</comment>
<keyword evidence="5" id="KW-0479">Metal-binding</keyword>
<dbReference type="FunFam" id="3.30.2010.10:FF:000002">
    <property type="entry name" value="CAAX prenyl protease"/>
    <property type="match status" value="1"/>
</dbReference>
<feature type="transmembrane region" description="Helical" evidence="12">
    <location>
        <begin position="212"/>
        <end position="232"/>
    </location>
</feature>
<dbReference type="Pfam" id="PF16491">
    <property type="entry name" value="Peptidase_M48_N"/>
    <property type="match status" value="1"/>
</dbReference>
<keyword evidence="4 12" id="KW-0812">Transmembrane</keyword>
<keyword evidence="3" id="KW-0645">Protease</keyword>
<feature type="domain" description="CAAX prenyl protease 1 N-terminal" evidence="14">
    <location>
        <begin position="2"/>
        <end position="90"/>
    </location>
</feature>
<evidence type="ECO:0000256" key="12">
    <source>
        <dbReference type="SAM" id="Phobius"/>
    </source>
</evidence>
<keyword evidence="9 12" id="KW-1133">Transmembrane helix</keyword>
<proteinExistence type="predicted"/>
<keyword evidence="8" id="KW-0862">Zinc</keyword>
<gene>
    <name evidence="15" type="ORF">METZ01_LOCUS261259</name>
</gene>
<evidence type="ECO:0000256" key="5">
    <source>
        <dbReference type="ARBA" id="ARBA00022723"/>
    </source>
</evidence>
<keyword evidence="11 12" id="KW-0472">Membrane</keyword>
<dbReference type="PANTHER" id="PTHR10120">
    <property type="entry name" value="CAAX PRENYL PROTEASE 1"/>
    <property type="match status" value="1"/>
</dbReference>
<keyword evidence="7" id="KW-0256">Endoplasmic reticulum</keyword>
<keyword evidence="6" id="KW-0378">Hydrolase</keyword>
<dbReference type="InterPro" id="IPR027057">
    <property type="entry name" value="CAXX_Prtase_1"/>
</dbReference>
<evidence type="ECO:0000256" key="11">
    <source>
        <dbReference type="ARBA" id="ARBA00023136"/>
    </source>
</evidence>
<dbReference type="GO" id="GO:0046872">
    <property type="term" value="F:metal ion binding"/>
    <property type="evidence" value="ECO:0007669"/>
    <property type="project" value="UniProtKB-KW"/>
</dbReference>
<organism evidence="15">
    <name type="scientific">marine metagenome</name>
    <dbReference type="NCBI Taxonomy" id="408172"/>
    <lineage>
        <taxon>unclassified sequences</taxon>
        <taxon>metagenomes</taxon>
        <taxon>ecological metagenomes</taxon>
    </lineage>
</organism>
<dbReference type="Gene3D" id="3.30.2010.10">
    <property type="entry name" value="Metalloproteases ('zincins'), catalytic domain"/>
    <property type="match status" value="1"/>
</dbReference>
<reference evidence="15" key="1">
    <citation type="submission" date="2018-05" db="EMBL/GenBank/DDBJ databases">
        <authorList>
            <person name="Lanie J.A."/>
            <person name="Ng W.-L."/>
            <person name="Kazmierczak K.M."/>
            <person name="Andrzejewski T.M."/>
            <person name="Davidsen T.M."/>
            <person name="Wayne K.J."/>
            <person name="Tettelin H."/>
            <person name="Glass J.I."/>
            <person name="Rusch D."/>
            <person name="Podicherti R."/>
            <person name="Tsui H.-C.T."/>
            <person name="Winkler M.E."/>
        </authorList>
    </citation>
    <scope>NUCLEOTIDE SEQUENCE</scope>
</reference>
<dbReference type="GO" id="GO:0004222">
    <property type="term" value="F:metalloendopeptidase activity"/>
    <property type="evidence" value="ECO:0007669"/>
    <property type="project" value="InterPro"/>
</dbReference>
<evidence type="ECO:0000256" key="2">
    <source>
        <dbReference type="ARBA" id="ARBA00004477"/>
    </source>
</evidence>
<evidence type="ECO:0000256" key="9">
    <source>
        <dbReference type="ARBA" id="ARBA00022989"/>
    </source>
</evidence>
<dbReference type="InterPro" id="IPR032456">
    <property type="entry name" value="Peptidase_M48_N"/>
</dbReference>
<evidence type="ECO:0000256" key="4">
    <source>
        <dbReference type="ARBA" id="ARBA00022692"/>
    </source>
</evidence>
<evidence type="ECO:0000256" key="10">
    <source>
        <dbReference type="ARBA" id="ARBA00023049"/>
    </source>
</evidence>
<evidence type="ECO:0000259" key="13">
    <source>
        <dbReference type="Pfam" id="PF01435"/>
    </source>
</evidence>
<dbReference type="EMBL" id="UINC01072630">
    <property type="protein sequence ID" value="SVC08405.1"/>
    <property type="molecule type" value="Genomic_DNA"/>
</dbReference>
<dbReference type="AlphaFoldDB" id="A0A382JA05"/>
<evidence type="ECO:0000256" key="7">
    <source>
        <dbReference type="ARBA" id="ARBA00022824"/>
    </source>
</evidence>
<evidence type="ECO:0000256" key="8">
    <source>
        <dbReference type="ARBA" id="ARBA00022833"/>
    </source>
</evidence>
<evidence type="ECO:0008006" key="16">
    <source>
        <dbReference type="Google" id="ProtNLM"/>
    </source>
</evidence>
<feature type="domain" description="Peptidase M48" evidence="13">
    <location>
        <begin position="95"/>
        <end position="300"/>
    </location>
</feature>
<comment type="subcellular location">
    <subcellularLocation>
        <location evidence="2">Endoplasmic reticulum membrane</location>
        <topology evidence="2">Multi-pass membrane protein</topology>
    </subcellularLocation>
</comment>
<dbReference type="CDD" id="cd07343">
    <property type="entry name" value="M48A_Zmpste24p_like"/>
    <property type="match status" value="1"/>
</dbReference>
<accession>A0A382JA05</accession>
<evidence type="ECO:0000256" key="6">
    <source>
        <dbReference type="ARBA" id="ARBA00022801"/>
    </source>
</evidence>
<feature type="transmembrane region" description="Helical" evidence="12">
    <location>
        <begin position="35"/>
        <end position="55"/>
    </location>
</feature>
<evidence type="ECO:0000313" key="15">
    <source>
        <dbReference type="EMBL" id="SVC08405.1"/>
    </source>
</evidence>
<sequence>MFSLPLGWYGQFRLEERFGFNTTTQATWWMDWVKGILLSLILGWPIIALVLWLFAWSGQWWWLWAWGSLMGFQLLMVILAPKIIMPFFNKFTPLPDGALKDRLLALGERTGFNARTIQVMDGSRRSRHSNAFFTGFGRWRKIVLFDTLIEQLQEEELEAVLAHEIGHYKKGHIPKTIALSAGGSLVGFWLVSLLIKQAWFVEAFGFAFQSGVPVPALLLMMILGSTVSFWLLPLGNLLSRKYEYEADAYAVGVMGETDSMIGALRKLAEKNLSNLTPAPIFSRFYFSHPTLLEREKALGEEAS</sequence>
<name>A0A382JA05_9ZZZZ</name>